<evidence type="ECO:0000313" key="4">
    <source>
        <dbReference type="Proteomes" id="UP000241421"/>
    </source>
</evidence>
<feature type="domain" description="BsuBI/PstI restriction endonuclease" evidence="1">
    <location>
        <begin position="191"/>
        <end position="350"/>
    </location>
</feature>
<dbReference type="GO" id="GO:0009307">
    <property type="term" value="P:DNA restriction-modification system"/>
    <property type="evidence" value="ECO:0007669"/>
    <property type="project" value="InterPro"/>
</dbReference>
<name>A0A2U2HHD5_9BURK</name>
<dbReference type="GO" id="GO:0000287">
    <property type="term" value="F:magnesium ion binding"/>
    <property type="evidence" value="ECO:0007669"/>
    <property type="project" value="InterPro"/>
</dbReference>
<dbReference type="Proteomes" id="UP000241421">
    <property type="component" value="Unassembled WGS sequence"/>
</dbReference>
<keyword evidence="3" id="KW-0378">Hydrolase</keyword>
<evidence type="ECO:0000313" key="3">
    <source>
        <dbReference type="EMBL" id="PWF45067.1"/>
    </source>
</evidence>
<dbReference type="RefSeq" id="WP_106758801.1">
    <property type="nucleotide sequence ID" value="NZ_PXWF02000258.1"/>
</dbReference>
<keyword evidence="3" id="KW-0255">Endonuclease</keyword>
<keyword evidence="3" id="KW-0540">Nuclease</keyword>
<comment type="caution">
    <text evidence="3">The sequence shown here is derived from an EMBL/GenBank/DDBJ whole genome shotgun (WGS) entry which is preliminary data.</text>
</comment>
<dbReference type="AlphaFoldDB" id="A0A2U2HHD5"/>
<protein>
    <submittedName>
        <fullName evidence="3">Restriction endonuclease</fullName>
    </submittedName>
</protein>
<gene>
    <name evidence="3" type="ORF">C7C56_018280</name>
</gene>
<evidence type="ECO:0000259" key="2">
    <source>
        <dbReference type="Pfam" id="PF17728"/>
    </source>
</evidence>
<dbReference type="InterPro" id="IPR041963">
    <property type="entry name" value="BsuBI/PstI_C_sf"/>
</dbReference>
<dbReference type="InterPro" id="IPR009528">
    <property type="entry name" value="Restrct_endonuc_II_BsuBI_C"/>
</dbReference>
<dbReference type="InterPro" id="IPR041454">
    <property type="entry name" value="BsuBI/PstI_N"/>
</dbReference>
<dbReference type="GO" id="GO:0009036">
    <property type="term" value="F:type II site-specific deoxyribonuclease activity"/>
    <property type="evidence" value="ECO:0007669"/>
    <property type="project" value="InterPro"/>
</dbReference>
<dbReference type="Pfam" id="PF06616">
    <property type="entry name" value="BsuBI_PstI_RE"/>
    <property type="match status" value="1"/>
</dbReference>
<accession>A0A2U2HHD5</accession>
<dbReference type="Gene3D" id="3.40.1350.80">
    <property type="match status" value="1"/>
</dbReference>
<dbReference type="GO" id="GO:0003677">
    <property type="term" value="F:DNA binding"/>
    <property type="evidence" value="ECO:0007669"/>
    <property type="project" value="InterPro"/>
</dbReference>
<feature type="domain" description="BsuBI/PstI restriction endonuclease HTH" evidence="2">
    <location>
        <begin position="14"/>
        <end position="172"/>
    </location>
</feature>
<dbReference type="Pfam" id="PF17728">
    <property type="entry name" value="BsuBI_PstI_RE_N"/>
    <property type="match status" value="1"/>
</dbReference>
<dbReference type="EMBL" id="PXWF02000258">
    <property type="protein sequence ID" value="PWF45067.1"/>
    <property type="molecule type" value="Genomic_DNA"/>
</dbReference>
<keyword evidence="4" id="KW-1185">Reference proteome</keyword>
<organism evidence="3 4">
    <name type="scientific">Massilia glaciei</name>
    <dbReference type="NCBI Taxonomy" id="1524097"/>
    <lineage>
        <taxon>Bacteria</taxon>
        <taxon>Pseudomonadati</taxon>
        <taxon>Pseudomonadota</taxon>
        <taxon>Betaproteobacteria</taxon>
        <taxon>Burkholderiales</taxon>
        <taxon>Oxalobacteraceae</taxon>
        <taxon>Telluria group</taxon>
        <taxon>Massilia</taxon>
    </lineage>
</organism>
<evidence type="ECO:0000259" key="1">
    <source>
        <dbReference type="Pfam" id="PF06616"/>
    </source>
</evidence>
<dbReference type="OrthoDB" id="9798907at2"/>
<proteinExistence type="predicted"/>
<reference evidence="3 4" key="1">
    <citation type="submission" date="2018-04" db="EMBL/GenBank/DDBJ databases">
        <title>Massilia violaceinigra sp. nov., a novel purple-pigmented bacterium isolated from Tianshan glacier, Xinjiang, China.</title>
        <authorList>
            <person name="Wang H."/>
        </authorList>
    </citation>
    <scope>NUCLEOTIDE SEQUENCE [LARGE SCALE GENOMIC DNA]</scope>
    <source>
        <strain evidence="3 4">B448-2</strain>
    </source>
</reference>
<sequence>MQSLPPLPPLPALDEIRVRLNAIFPDNFPDRRILTGEMAVRAMFVALYGGFTDARKRFFRPSTVIRFSFEQAALTDDIERHSWLSTCQTPGHKPLGRQWYADNTREPLRDDLIRNRAVPIGIIVRREGVAPTSPTPIYALSDDFANLLSPQLEGDELGAAILRWQERALNPMTLKRMRLLARGVTERQGQVSVKLPSTNKVLRLAAGEASIITRDVCEDLAARIMTLPIVVHVSISDQKTFPELVDEAAAYDLKFNPSSELPDVVIVDVGSDEGKVAFVEVVHSDGPITELRKEALLKIAAEAGIPASRVLLITAFEDRSSSAFKKRISELAVGSQVWFRSEPGLLLTFDSLPKPG</sequence>